<dbReference type="PANTHER" id="PTHR33594:SF1">
    <property type="entry name" value="HD_PDEASE DOMAIN-CONTAINING PROTEIN"/>
    <property type="match status" value="1"/>
</dbReference>
<dbReference type="InterPro" id="IPR003607">
    <property type="entry name" value="HD/PDEase_dom"/>
</dbReference>
<dbReference type="SUPFAM" id="SSF109604">
    <property type="entry name" value="HD-domain/PDEase-like"/>
    <property type="match status" value="1"/>
</dbReference>
<dbReference type="CDD" id="cd00077">
    <property type="entry name" value="HDc"/>
    <property type="match status" value="1"/>
</dbReference>
<reference evidence="3" key="1">
    <citation type="submission" date="2020-07" db="EMBL/GenBank/DDBJ databases">
        <title>Metabolic diversity and evolutionary history of the archaeal phylum ###Micrarchaeota### uncovered from a freshwater lake metagenome.</title>
        <authorList>
            <person name="Kadnikov V.V."/>
            <person name="Savvichev A.S."/>
            <person name="Mardanov A.V."/>
            <person name="Beletsky A.V."/>
            <person name="Chupakov A.V."/>
            <person name="Kokryatskaya N.M."/>
            <person name="Pimenov N.V."/>
            <person name="Ravin N.V."/>
        </authorList>
    </citation>
    <scope>NUCLEOTIDE SEQUENCE [LARGE SCALE GENOMIC DNA]</scope>
</reference>
<accession>A0A7D6BH59</accession>
<evidence type="ECO:0000313" key="2">
    <source>
        <dbReference type="EMBL" id="QLJ53075.1"/>
    </source>
</evidence>
<sequence>MGWEETFERIASELMKDPTHDFEHAKRVCSISIRLAREENADEEVLRAAALLHDVGHSLDEKDHEKKSLEIATSLLEMTDFPKNKMEKVLECIREHRFSKGEQAMSLEAQILQDADRLDAIGAVGIARCFLWSGEHRKVLKEALRHFDEKLLKLKDMMNTKSGREMAEERHRFMLGFLEQLESERGITPQTSSTEPFYH</sequence>
<evidence type="ECO:0000313" key="3">
    <source>
        <dbReference type="Proteomes" id="UP000510821"/>
    </source>
</evidence>
<dbReference type="AlphaFoldDB" id="A0A7D6BH59"/>
<dbReference type="PANTHER" id="PTHR33594">
    <property type="entry name" value="SUPERFAMILY HYDROLASE, PUTATIVE (AFU_ORTHOLOGUE AFUA_1G03035)-RELATED"/>
    <property type="match status" value="1"/>
</dbReference>
<dbReference type="NCBIfam" id="TIGR00277">
    <property type="entry name" value="HDIG"/>
    <property type="match status" value="1"/>
</dbReference>
<dbReference type="PROSITE" id="PS51831">
    <property type="entry name" value="HD"/>
    <property type="match status" value="1"/>
</dbReference>
<dbReference type="Pfam" id="PF01966">
    <property type="entry name" value="HD"/>
    <property type="match status" value="1"/>
</dbReference>
<dbReference type="KEGG" id="flt:Sv326_0900"/>
<dbReference type="EMBL" id="CP058998">
    <property type="protein sequence ID" value="QLJ53075.1"/>
    <property type="molecule type" value="Genomic_DNA"/>
</dbReference>
<organism evidence="2 3">
    <name type="scientific">Fermentimicrarchaeum limneticum</name>
    <dbReference type="NCBI Taxonomy" id="2795018"/>
    <lineage>
        <taxon>Archaea</taxon>
        <taxon>Candidatus Micrarchaeota</taxon>
        <taxon>Candidatus Fermentimicrarchaeales</taxon>
        <taxon>Candidatus Fermentimicrarchaeaceae</taxon>
        <taxon>Candidatus Fermentimicrarchaeum</taxon>
    </lineage>
</organism>
<feature type="domain" description="HD" evidence="1">
    <location>
        <begin position="21"/>
        <end position="121"/>
    </location>
</feature>
<evidence type="ECO:0000259" key="1">
    <source>
        <dbReference type="PROSITE" id="PS51831"/>
    </source>
</evidence>
<dbReference type="Gene3D" id="1.10.3210.50">
    <property type="match status" value="1"/>
</dbReference>
<name>A0A7D6BH59_FERL1</name>
<proteinExistence type="predicted"/>
<dbReference type="InterPro" id="IPR006674">
    <property type="entry name" value="HD_domain"/>
</dbReference>
<dbReference type="Proteomes" id="UP000510821">
    <property type="component" value="Chromosome"/>
</dbReference>
<dbReference type="InterPro" id="IPR006675">
    <property type="entry name" value="HDIG_dom"/>
</dbReference>
<protein>
    <submittedName>
        <fullName evidence="2">HD domain protein</fullName>
    </submittedName>
</protein>
<dbReference type="SMART" id="SM00471">
    <property type="entry name" value="HDc"/>
    <property type="match status" value="1"/>
</dbReference>
<gene>
    <name evidence="2" type="ORF">Sv326_0900</name>
</gene>